<comment type="caution">
    <text evidence="1">The sequence shown here is derived from an EMBL/GenBank/DDBJ whole genome shotgun (WGS) entry which is preliminary data.</text>
</comment>
<evidence type="ECO:0000313" key="2">
    <source>
        <dbReference type="Proteomes" id="UP000015530"/>
    </source>
</evidence>
<reference evidence="1" key="1">
    <citation type="submission" date="2012-10" db="EMBL/GenBank/DDBJ databases">
        <title>Global analysis of the Colletotrichum gloeosporioides genome and transcriptome reveals a conserved role for pacC pH regulation in fungi.</title>
        <authorList>
            <person name="Alkan N."/>
            <person name="Thon M."/>
            <person name="Prusky D."/>
        </authorList>
    </citation>
    <scope>NUCLEOTIDE SEQUENCE</scope>
    <source>
        <strain evidence="1">Cg-14</strain>
    </source>
</reference>
<gene>
    <name evidence="1" type="ORF">CGLO_12806</name>
</gene>
<dbReference type="EMBL" id="AMYD01002766">
    <property type="protein sequence ID" value="EQB47997.1"/>
    <property type="molecule type" value="Genomic_DNA"/>
</dbReference>
<proteinExistence type="predicted"/>
<sequence length="18" mass="2316">MELKRADKKKHCRYYAKF</sequence>
<accession>T0JXT9</accession>
<dbReference type="Proteomes" id="UP000015530">
    <property type="component" value="Unassembled WGS sequence"/>
</dbReference>
<dbReference type="AlphaFoldDB" id="T0JXT9"/>
<name>T0JXT9_COLGC</name>
<organism evidence="1 2">
    <name type="scientific">Colletotrichum gloeosporioides (strain Cg-14)</name>
    <name type="common">Anthracnose fungus</name>
    <name type="synonym">Glomerella cingulata</name>
    <dbReference type="NCBI Taxonomy" id="1237896"/>
    <lineage>
        <taxon>Eukaryota</taxon>
        <taxon>Fungi</taxon>
        <taxon>Dikarya</taxon>
        <taxon>Ascomycota</taxon>
        <taxon>Pezizomycotina</taxon>
        <taxon>Sordariomycetes</taxon>
        <taxon>Hypocreomycetidae</taxon>
        <taxon>Glomerellales</taxon>
        <taxon>Glomerellaceae</taxon>
        <taxon>Colletotrichum</taxon>
        <taxon>Colletotrichum gloeosporioides species complex</taxon>
    </lineage>
</organism>
<evidence type="ECO:0000313" key="1">
    <source>
        <dbReference type="EMBL" id="EQB47997.1"/>
    </source>
</evidence>
<protein>
    <submittedName>
        <fullName evidence="1">Uncharacterized protein</fullName>
    </submittedName>
</protein>
<dbReference type="HOGENOM" id="CLU_3430939_0_0_1"/>